<accession>A0ACC2XIG5</accession>
<keyword evidence="2" id="KW-1185">Reference proteome</keyword>
<evidence type="ECO:0000313" key="2">
    <source>
        <dbReference type="Proteomes" id="UP001234202"/>
    </source>
</evidence>
<gene>
    <name evidence="1" type="ORF">QFC24_003516</name>
</gene>
<reference evidence="1" key="1">
    <citation type="submission" date="2023-04" db="EMBL/GenBank/DDBJ databases">
        <title>Draft Genome sequencing of Naganishia species isolated from polar environments using Oxford Nanopore Technology.</title>
        <authorList>
            <person name="Leo P."/>
            <person name="Venkateswaran K."/>
        </authorList>
    </citation>
    <scope>NUCLEOTIDE SEQUENCE</scope>
    <source>
        <strain evidence="1">DBVPG 5303</strain>
    </source>
</reference>
<sequence length="1186" mass="130405">MHFIGNNSLTLHHPQEAELNKRPFSLTYEAGWTVLSLVVSCVVTILAFFVMGLEGDYIQGFFRKIGLVRPTSEDGSTSEEEDEEIAEARNAAVVTDLSLKEKKPSKRRMWSKKVGKRQQDKIPDELKVSVDARRHGAHELADRKSQTVEKDFGREDFHQQAPIPVVIKPPPSDPVASGYDNPLVDPATLDPLDVEPYDLTLRRASVASIPADILPVMGTFGNVALDRDQITPKVTPFWHSQEEAGMRLTGHRASLPHLFSPASAVRDYPKPPTNLSRIQSLPENYPDETLLPGLATETTGDRTRTGQQHNIESSIAEIRRRTSQTSHISNDKNAMEEEDRRSLQESPTSSESYSKLRDKRHKSRRRKKECIRSSRLRRRLGLDVVTVEDVVKIFFSGAIAGIGIAGMHYIGQVSISNIGLIRYSMGTIVGSVIIACTAVIVGLYIMFIIMRPKLKHGWITKVGVACVLAAAVCAMHYTAMSGAEYGLWKGERPGGGFGFNTQRLIIGLVSALAFVACLSIFGFTIFARLRIAAHKRGRRRVVIATMIYDNENRLLVAPDGVIPMCDIAHVDGDSRKSSFGRSQRSNSTATWESGSDISSVLDVDLTVSHPTFIAALRSTWAWRQPGVYPAGPGNALLRNQPLPSVTHGDSGRASDDLNQAGSTARRFSVLSTAESANFPGVPDSSRPLAMNVGKFLDRFQYAVAQLANSVIGHEQGVRRLGVLYDRILSTGHVRLSVGEGRRHNVTNGQLIFLVRRVTTAHEKSQLLARNFLFAETSAVANVMADVLAVPVDELIDIMDDQQTFCDYGMTSTAKIGKVYVAASIIQPSTFDGIHICVERHRRQQLPMRELCKVHPVSSAIRSHLSLSSTTTDNGISGSIEEIGEALAGLEGQTLFEMIAPKNMLLEEESLIPEDPSTTRLRVAIVNAMIPMLDMICTSKELARLLPRLQITPYLVPITPPLPVAIKAGVAQIPEIQSAAQMAWMIYFQAVLSADDDYPDLDWEPWTLFKAQSECAARDGRESLQAVRNALLQSHPQSTNTPARRPSKVQFSAFTAPSMHQPSAVIDAPSILVNPDNRDALQQFESFAFPPAASASHGSGSAPNNPTEVVPEPSIPRRSGQPTFDPFTQVSRGRMSQGGPDDLGIMEMDVESSNKHALHGVGFYHQDWLSRLVREDMLHRSTNGTFV</sequence>
<evidence type="ECO:0000313" key="1">
    <source>
        <dbReference type="EMBL" id="KAJ9123742.1"/>
    </source>
</evidence>
<comment type="caution">
    <text evidence="1">The sequence shown here is derived from an EMBL/GenBank/DDBJ whole genome shotgun (WGS) entry which is preliminary data.</text>
</comment>
<protein>
    <submittedName>
        <fullName evidence="1">Uncharacterized protein</fullName>
    </submittedName>
</protein>
<dbReference type="Proteomes" id="UP001234202">
    <property type="component" value="Unassembled WGS sequence"/>
</dbReference>
<name>A0ACC2XIG5_9TREE</name>
<proteinExistence type="predicted"/>
<dbReference type="EMBL" id="JASBWV010000011">
    <property type="protein sequence ID" value="KAJ9123742.1"/>
    <property type="molecule type" value="Genomic_DNA"/>
</dbReference>
<organism evidence="1 2">
    <name type="scientific">Naganishia onofrii</name>
    <dbReference type="NCBI Taxonomy" id="1851511"/>
    <lineage>
        <taxon>Eukaryota</taxon>
        <taxon>Fungi</taxon>
        <taxon>Dikarya</taxon>
        <taxon>Basidiomycota</taxon>
        <taxon>Agaricomycotina</taxon>
        <taxon>Tremellomycetes</taxon>
        <taxon>Filobasidiales</taxon>
        <taxon>Filobasidiaceae</taxon>
        <taxon>Naganishia</taxon>
    </lineage>
</organism>